<reference evidence="1 2" key="1">
    <citation type="submission" date="2018-10" db="EMBL/GenBank/DDBJ databases">
        <title>Sequencing the genomes of 1000 actinobacteria strains.</title>
        <authorList>
            <person name="Klenk H.-P."/>
        </authorList>
    </citation>
    <scope>NUCLEOTIDE SEQUENCE [LARGE SCALE GENOMIC DNA]</scope>
    <source>
        <strain evidence="1 2">DSM 45175</strain>
    </source>
</reference>
<dbReference type="Proteomes" id="UP000277671">
    <property type="component" value="Unassembled WGS sequence"/>
</dbReference>
<dbReference type="InterPro" id="IPR057895">
    <property type="entry name" value="Mom"/>
</dbReference>
<gene>
    <name evidence="1" type="ORF">BDK92_7177</name>
</gene>
<proteinExistence type="predicted"/>
<evidence type="ECO:0000313" key="1">
    <source>
        <dbReference type="EMBL" id="RKR92699.1"/>
    </source>
</evidence>
<accession>A0A495JWZ7</accession>
<sequence length="312" mass="35016">MSRTGAELPSLGQLGLFDPGWCQRWTNGKSLWLPTGDERFNPKRHTVRAIPEQVARAFISTHHYSHSYPAARLRYGLFEGCHLVGVAVIGQPMHRQVTGKPFPTLGKTAAELSRFVLLDPVPPPAESWLLGRVFRLAAADGLRGLVAFSDPMPRLAINGQLIMPGHVGTIYQATNGRYTGRATRRTLVVLPDGTVFSERSLQKIRGCERADGEPMSRLVTYGAEPFSPYLPPVGWLPGEWNRLDRWADLDLRGRRKVWLKHALTSIGARRARHRGNHRFVWPLGDRSQRRRTVIALDAQPYPKTTDPWDLAA</sequence>
<dbReference type="EMBL" id="RBKT01000001">
    <property type="protein sequence ID" value="RKR92699.1"/>
    <property type="molecule type" value="Genomic_DNA"/>
</dbReference>
<comment type="caution">
    <text evidence="1">The sequence shown here is derived from an EMBL/GenBank/DDBJ whole genome shotgun (WGS) entry which is preliminary data.</text>
</comment>
<keyword evidence="2" id="KW-1185">Reference proteome</keyword>
<protein>
    <submittedName>
        <fullName evidence="1">Uncharacterized protein</fullName>
    </submittedName>
</protein>
<name>A0A495JWZ7_9ACTN</name>
<dbReference type="AlphaFoldDB" id="A0A495JWZ7"/>
<dbReference type="RefSeq" id="WP_121160651.1">
    <property type="nucleotide sequence ID" value="NZ_RBKT01000001.1"/>
</dbReference>
<dbReference type="OrthoDB" id="3366835at2"/>
<evidence type="ECO:0000313" key="2">
    <source>
        <dbReference type="Proteomes" id="UP000277671"/>
    </source>
</evidence>
<organism evidence="1 2">
    <name type="scientific">Micromonospora pisi</name>
    <dbReference type="NCBI Taxonomy" id="589240"/>
    <lineage>
        <taxon>Bacteria</taxon>
        <taxon>Bacillati</taxon>
        <taxon>Actinomycetota</taxon>
        <taxon>Actinomycetes</taxon>
        <taxon>Micromonosporales</taxon>
        <taxon>Micromonosporaceae</taxon>
        <taxon>Micromonospora</taxon>
    </lineage>
</organism>
<dbReference type="Pfam" id="PF25680">
    <property type="entry name" value="Mom"/>
    <property type="match status" value="1"/>
</dbReference>